<dbReference type="GO" id="GO:0005634">
    <property type="term" value="C:nucleus"/>
    <property type="evidence" value="ECO:0007669"/>
    <property type="project" value="UniProtKB-SubCell"/>
</dbReference>
<dbReference type="PANTHER" id="PTHR31845">
    <property type="entry name" value="FINGER DOMAIN PROTEIN, PUTATIVE-RELATED"/>
    <property type="match status" value="1"/>
</dbReference>
<dbReference type="SMART" id="SM00066">
    <property type="entry name" value="GAL4"/>
    <property type="match status" value="1"/>
</dbReference>
<dbReference type="InterPro" id="IPR036864">
    <property type="entry name" value="Zn2-C6_fun-type_DNA-bd_sf"/>
</dbReference>
<evidence type="ECO:0000313" key="9">
    <source>
        <dbReference type="Proteomes" id="UP001172673"/>
    </source>
</evidence>
<dbReference type="PROSITE" id="PS50048">
    <property type="entry name" value="ZN2_CY6_FUNGAL_2"/>
    <property type="match status" value="1"/>
</dbReference>
<dbReference type="Proteomes" id="UP001172673">
    <property type="component" value="Unassembled WGS sequence"/>
</dbReference>
<keyword evidence="9" id="KW-1185">Reference proteome</keyword>
<dbReference type="GO" id="GO:0008270">
    <property type="term" value="F:zinc ion binding"/>
    <property type="evidence" value="ECO:0007669"/>
    <property type="project" value="InterPro"/>
</dbReference>
<evidence type="ECO:0000256" key="4">
    <source>
        <dbReference type="ARBA" id="ARBA00023163"/>
    </source>
</evidence>
<comment type="subcellular location">
    <subcellularLocation>
        <location evidence="1">Nucleus</location>
    </subcellularLocation>
</comment>
<feature type="domain" description="Zn(2)-C6 fungal-type" evidence="7">
    <location>
        <begin position="24"/>
        <end position="56"/>
    </location>
</feature>
<evidence type="ECO:0000256" key="1">
    <source>
        <dbReference type="ARBA" id="ARBA00004123"/>
    </source>
</evidence>
<sequence>MDGSQACIARGQTYANGFGNPRRACDSCRNSKIRCEAGPDATSCQRCFKTGRHCNTSQAGNSGRPSKRHASSAQTTPHTLLDVNTTQPAIDKETPLLLPTLANYVGMDTGFGATGQSNVSTKTSETQPFQTDFSATIPQLDYLTRLGNLQQAIIADLELVKHCKAADKCPESTLPPELGYNSSFPLGSMLRNSQHLLEILDLFEKVPVVPTPLSNGFGSSNSSDSPGKMCMDVPTMLALFSCYVSLIRVYRTNLSAIDDSMPLLSGLGKPLPQLFPGLNLGGFSLEGRLDLQVRLILQVVQDMLGKLDARFGLGDIAVEKSVFEPSQSEMLKTMLEQEASEDPPLHEPRGPCPPLKEILTRLKQVVQAENANREG</sequence>
<dbReference type="PROSITE" id="PS00463">
    <property type="entry name" value="ZN2_CY6_FUNGAL_1"/>
    <property type="match status" value="1"/>
</dbReference>
<reference evidence="8" key="1">
    <citation type="submission" date="2022-10" db="EMBL/GenBank/DDBJ databases">
        <title>Culturing micro-colonial fungi from biological soil crusts in the Mojave desert and describing Neophaeococcomyces mojavensis, and introducing the new genera and species Taxawa tesnikishii.</title>
        <authorList>
            <person name="Kurbessoian T."/>
            <person name="Stajich J.E."/>
        </authorList>
    </citation>
    <scope>NUCLEOTIDE SEQUENCE</scope>
    <source>
        <strain evidence="8">TK_41</strain>
    </source>
</reference>
<dbReference type="GO" id="GO:0000976">
    <property type="term" value="F:transcription cis-regulatory region binding"/>
    <property type="evidence" value="ECO:0007669"/>
    <property type="project" value="TreeGrafter"/>
</dbReference>
<evidence type="ECO:0000313" key="8">
    <source>
        <dbReference type="EMBL" id="KAJ9612114.1"/>
    </source>
</evidence>
<feature type="region of interest" description="Disordered" evidence="6">
    <location>
        <begin position="55"/>
        <end position="87"/>
    </location>
</feature>
<evidence type="ECO:0000256" key="2">
    <source>
        <dbReference type="ARBA" id="ARBA00023015"/>
    </source>
</evidence>
<dbReference type="GO" id="GO:0000981">
    <property type="term" value="F:DNA-binding transcription factor activity, RNA polymerase II-specific"/>
    <property type="evidence" value="ECO:0007669"/>
    <property type="project" value="InterPro"/>
</dbReference>
<feature type="compositionally biased region" description="Polar residues" evidence="6">
    <location>
        <begin position="71"/>
        <end position="87"/>
    </location>
</feature>
<feature type="compositionally biased region" description="Polar residues" evidence="6">
    <location>
        <begin position="55"/>
        <end position="64"/>
    </location>
</feature>
<protein>
    <recommendedName>
        <fullName evidence="7">Zn(2)-C6 fungal-type domain-containing protein</fullName>
    </recommendedName>
</protein>
<dbReference type="PANTHER" id="PTHR31845:SF17">
    <property type="entry name" value="ZN(II)2CYS6 TRANSCRIPTION FACTOR (EUROFUNG)"/>
    <property type="match status" value="1"/>
</dbReference>
<dbReference type="InterPro" id="IPR051089">
    <property type="entry name" value="prtT"/>
</dbReference>
<gene>
    <name evidence="8" type="ORF">H2200_003711</name>
</gene>
<comment type="caution">
    <text evidence="8">The sequence shown here is derived from an EMBL/GenBank/DDBJ whole genome shotgun (WGS) entry which is preliminary data.</text>
</comment>
<evidence type="ECO:0000256" key="5">
    <source>
        <dbReference type="ARBA" id="ARBA00023242"/>
    </source>
</evidence>
<evidence type="ECO:0000259" key="7">
    <source>
        <dbReference type="PROSITE" id="PS50048"/>
    </source>
</evidence>
<dbReference type="AlphaFoldDB" id="A0AA38XFI2"/>
<organism evidence="8 9">
    <name type="scientific">Cladophialophora chaetospira</name>
    <dbReference type="NCBI Taxonomy" id="386627"/>
    <lineage>
        <taxon>Eukaryota</taxon>
        <taxon>Fungi</taxon>
        <taxon>Dikarya</taxon>
        <taxon>Ascomycota</taxon>
        <taxon>Pezizomycotina</taxon>
        <taxon>Eurotiomycetes</taxon>
        <taxon>Chaetothyriomycetidae</taxon>
        <taxon>Chaetothyriales</taxon>
        <taxon>Herpotrichiellaceae</taxon>
        <taxon>Cladophialophora</taxon>
    </lineage>
</organism>
<dbReference type="EMBL" id="JAPDRK010000005">
    <property type="protein sequence ID" value="KAJ9612114.1"/>
    <property type="molecule type" value="Genomic_DNA"/>
</dbReference>
<keyword evidence="5" id="KW-0539">Nucleus</keyword>
<proteinExistence type="predicted"/>
<accession>A0AA38XFI2</accession>
<evidence type="ECO:0000256" key="6">
    <source>
        <dbReference type="SAM" id="MobiDB-lite"/>
    </source>
</evidence>
<dbReference type="CDD" id="cd00067">
    <property type="entry name" value="GAL4"/>
    <property type="match status" value="1"/>
</dbReference>
<keyword evidence="4" id="KW-0804">Transcription</keyword>
<dbReference type="Pfam" id="PF00172">
    <property type="entry name" value="Zn_clus"/>
    <property type="match status" value="1"/>
</dbReference>
<name>A0AA38XFI2_9EURO</name>
<keyword evidence="3" id="KW-0238">DNA-binding</keyword>
<dbReference type="Gene3D" id="4.10.240.10">
    <property type="entry name" value="Zn(2)-C6 fungal-type DNA-binding domain"/>
    <property type="match status" value="1"/>
</dbReference>
<dbReference type="SUPFAM" id="SSF57701">
    <property type="entry name" value="Zn2/Cys6 DNA-binding domain"/>
    <property type="match status" value="1"/>
</dbReference>
<dbReference type="InterPro" id="IPR001138">
    <property type="entry name" value="Zn2Cys6_DnaBD"/>
</dbReference>
<keyword evidence="2" id="KW-0805">Transcription regulation</keyword>
<evidence type="ECO:0000256" key="3">
    <source>
        <dbReference type="ARBA" id="ARBA00023125"/>
    </source>
</evidence>